<comment type="caution">
    <text evidence="2">The sequence shown here is derived from an EMBL/GenBank/DDBJ whole genome shotgun (WGS) entry which is preliminary data.</text>
</comment>
<gene>
    <name evidence="2" type="ORF">T02_11142</name>
</gene>
<evidence type="ECO:0000313" key="3">
    <source>
        <dbReference type="Proteomes" id="UP000054721"/>
    </source>
</evidence>
<dbReference type="OrthoDB" id="9986773at2759"/>
<keyword evidence="3" id="KW-1185">Reference proteome</keyword>
<reference evidence="2 3" key="1">
    <citation type="submission" date="2015-05" db="EMBL/GenBank/DDBJ databases">
        <title>Evolution of Trichinella species and genotypes.</title>
        <authorList>
            <person name="Korhonen P.K."/>
            <person name="Edoardo P."/>
            <person name="Giuseppe L.R."/>
            <person name="Gasser R.B."/>
        </authorList>
    </citation>
    <scope>NUCLEOTIDE SEQUENCE [LARGE SCALE GENOMIC DNA]</scope>
    <source>
        <strain evidence="2">ISS10</strain>
    </source>
</reference>
<organism evidence="2 3">
    <name type="scientific">Trichinella nativa</name>
    <dbReference type="NCBI Taxonomy" id="6335"/>
    <lineage>
        <taxon>Eukaryota</taxon>
        <taxon>Metazoa</taxon>
        <taxon>Ecdysozoa</taxon>
        <taxon>Nematoda</taxon>
        <taxon>Enoplea</taxon>
        <taxon>Dorylaimia</taxon>
        <taxon>Trichinellida</taxon>
        <taxon>Trichinellidae</taxon>
        <taxon>Trichinella</taxon>
    </lineage>
</organism>
<evidence type="ECO:0000313" key="2">
    <source>
        <dbReference type="EMBL" id="KRZ47962.1"/>
    </source>
</evidence>
<dbReference type="Pfam" id="PF13843">
    <property type="entry name" value="DDE_Tnp_1_7"/>
    <property type="match status" value="1"/>
</dbReference>
<evidence type="ECO:0000259" key="1">
    <source>
        <dbReference type="Pfam" id="PF13843"/>
    </source>
</evidence>
<dbReference type="InterPro" id="IPR029526">
    <property type="entry name" value="PGBD"/>
</dbReference>
<dbReference type="AlphaFoldDB" id="A0A0V1KKZ2"/>
<name>A0A0V1KKZ2_9BILA</name>
<sequence length="221" mass="24958">MWAKHQKLAEAYRNLVLMWSLRKQNLQQEKCSLQLDMGELRITAQFHVLTTLRKNIEGNDMSSSEVFMSLLKTKQPDPGNGPIADFHGTTDLNSNGYEGLKRSTGYVTRSGYALKGLLYAGRSGEESQIGLASTNVGQLAQQFVNSNRNVYMDCYFTSYSTVKHLFEQDLTAIGTVFAHRRDVLASVYEHSKKVTMINYVPRKNSNVLLLTSCYVKLKVDN</sequence>
<feature type="domain" description="PiggyBac transposable element-derived protein" evidence="1">
    <location>
        <begin position="108"/>
        <end position="187"/>
    </location>
</feature>
<protein>
    <recommendedName>
        <fullName evidence="1">PiggyBac transposable element-derived protein domain-containing protein</fullName>
    </recommendedName>
</protein>
<dbReference type="STRING" id="6335.A0A0V1KKZ2"/>
<proteinExistence type="predicted"/>
<accession>A0A0V1KKZ2</accession>
<dbReference type="Proteomes" id="UP000054721">
    <property type="component" value="Unassembled WGS sequence"/>
</dbReference>
<dbReference type="EMBL" id="JYDW01000506">
    <property type="protein sequence ID" value="KRZ47962.1"/>
    <property type="molecule type" value="Genomic_DNA"/>
</dbReference>